<evidence type="ECO:0000256" key="1">
    <source>
        <dbReference type="ARBA" id="ARBA00010062"/>
    </source>
</evidence>
<dbReference type="SUPFAM" id="SSF53822">
    <property type="entry name" value="Periplasmic binding protein-like I"/>
    <property type="match status" value="1"/>
</dbReference>
<dbReference type="Proteomes" id="UP001370348">
    <property type="component" value="Chromosome"/>
</dbReference>
<dbReference type="RefSeq" id="WP_394824941.1">
    <property type="nucleotide sequence ID" value="NZ_CP089984.1"/>
</dbReference>
<dbReference type="CDD" id="cd06358">
    <property type="entry name" value="PBP1_NHase"/>
    <property type="match status" value="1"/>
</dbReference>
<protein>
    <submittedName>
        <fullName evidence="4">Substrate-binding domain-containing protein</fullName>
    </submittedName>
</protein>
<evidence type="ECO:0000313" key="5">
    <source>
        <dbReference type="Proteomes" id="UP001370348"/>
    </source>
</evidence>
<keyword evidence="2" id="KW-0732">Signal</keyword>
<dbReference type="InterPro" id="IPR028082">
    <property type="entry name" value="Peripla_BP_I"/>
</dbReference>
<dbReference type="Gene3D" id="3.40.50.2300">
    <property type="match status" value="2"/>
</dbReference>
<dbReference type="PANTHER" id="PTHR47628">
    <property type="match status" value="1"/>
</dbReference>
<keyword evidence="5" id="KW-1185">Reference proteome</keyword>
<evidence type="ECO:0000259" key="3">
    <source>
        <dbReference type="Pfam" id="PF13458"/>
    </source>
</evidence>
<evidence type="ECO:0000256" key="2">
    <source>
        <dbReference type="ARBA" id="ARBA00022729"/>
    </source>
</evidence>
<organism evidence="4 5">
    <name type="scientific">Pendulispora albinea</name>
    <dbReference type="NCBI Taxonomy" id="2741071"/>
    <lineage>
        <taxon>Bacteria</taxon>
        <taxon>Pseudomonadati</taxon>
        <taxon>Myxococcota</taxon>
        <taxon>Myxococcia</taxon>
        <taxon>Myxococcales</taxon>
        <taxon>Sorangiineae</taxon>
        <taxon>Pendulisporaceae</taxon>
        <taxon>Pendulispora</taxon>
    </lineage>
</organism>
<accession>A0ABZ2M1S6</accession>
<proteinExistence type="inferred from homology"/>
<dbReference type="PANTHER" id="PTHR47628:SF1">
    <property type="entry name" value="ALIPHATIC AMIDASE EXPRESSION-REGULATING PROTEIN"/>
    <property type="match status" value="1"/>
</dbReference>
<dbReference type="EMBL" id="CP089984">
    <property type="protein sequence ID" value="WXB15315.1"/>
    <property type="molecule type" value="Genomic_DNA"/>
</dbReference>
<evidence type="ECO:0000313" key="4">
    <source>
        <dbReference type="EMBL" id="WXB15315.1"/>
    </source>
</evidence>
<gene>
    <name evidence="4" type="ORF">LZC94_46780</name>
</gene>
<sequence length="358" mass="38748">MGRVLAARERTGSWRVAMVVPLQGPAGLFGPSCEAISELAVHEVNAAGGILGREVQLEIVDGGAPPGKVADELRRLLDLGRVDAVTGWHISSVRNALAPVLAGRVPYVYTSLYEGGERRSGIYCCGEVPRFQIRPALRWLRDQLGVRRWFIVGNDYVWPRGTSVAVHRYAHELGLDIVGETFVQLGSPTANQLAMHAALSGCDGVFMLLVGQDAVYFNQRFAEYGLHEGIVRFSPLMEENMLLASGDSATRNLFASAAYFRSLVTADAADLRSRYMQLHGPTAPPLSNMAESCYEGMHTLATLVSRAGTTELAGLNAAIDGVAYHGPRGTIEFQGQQAAQHVYLAAANGYDFDVITRL</sequence>
<feature type="domain" description="Leucine-binding protein" evidence="3">
    <location>
        <begin position="14"/>
        <end position="348"/>
    </location>
</feature>
<reference evidence="4 5" key="1">
    <citation type="submission" date="2021-12" db="EMBL/GenBank/DDBJ databases">
        <title>Discovery of the Pendulisporaceae a myxobacterial family with distinct sporulation behavior and unique specialized metabolism.</title>
        <authorList>
            <person name="Garcia R."/>
            <person name="Popoff A."/>
            <person name="Bader C.D."/>
            <person name="Loehr J."/>
            <person name="Walesch S."/>
            <person name="Walt C."/>
            <person name="Boldt J."/>
            <person name="Bunk B."/>
            <person name="Haeckl F.J.F.P.J."/>
            <person name="Gunesch A.P."/>
            <person name="Birkelbach J."/>
            <person name="Nuebel U."/>
            <person name="Pietschmann T."/>
            <person name="Bach T."/>
            <person name="Mueller R."/>
        </authorList>
    </citation>
    <scope>NUCLEOTIDE SEQUENCE [LARGE SCALE GENOMIC DNA]</scope>
    <source>
        <strain evidence="4 5">MSr11954</strain>
    </source>
</reference>
<comment type="similarity">
    <text evidence="1">Belongs to the leucine-binding protein family.</text>
</comment>
<name>A0ABZ2M1S6_9BACT</name>
<dbReference type="InterPro" id="IPR028081">
    <property type="entry name" value="Leu-bd"/>
</dbReference>
<dbReference type="Pfam" id="PF13458">
    <property type="entry name" value="Peripla_BP_6"/>
    <property type="match status" value="1"/>
</dbReference>